<dbReference type="EMBL" id="LITU01000081">
    <property type="protein sequence ID" value="KOY13354.1"/>
    <property type="molecule type" value="Genomic_DNA"/>
</dbReference>
<dbReference type="InterPro" id="IPR025365">
    <property type="entry name" value="DUF4269"/>
</dbReference>
<evidence type="ECO:0008006" key="3">
    <source>
        <dbReference type="Google" id="ProtNLM"/>
    </source>
</evidence>
<protein>
    <recommendedName>
        <fullName evidence="3">DUF4269 domain-containing protein</fullName>
    </recommendedName>
</protein>
<dbReference type="OrthoDB" id="6402248at2"/>
<gene>
    <name evidence="1" type="ORF">AMS66_26910</name>
</gene>
<comment type="caution">
    <text evidence="1">The sequence shown here is derived from an EMBL/GenBank/DDBJ whole genome shotgun (WGS) entry which is preliminary data.</text>
</comment>
<reference evidence="1 2" key="1">
    <citation type="submission" date="2015-08" db="EMBL/GenBank/DDBJ databases">
        <title>Draft genome sequence of cellulolytic and xylanolytic Paenibacillus sp. A59, isolated from a decaying forest soil from Patagonia, Argentina.</title>
        <authorList>
            <person name="Ghio S."/>
            <person name="Caceres A.M."/>
            <person name="Talia P."/>
            <person name="Grasso D."/>
            <person name="Campos E."/>
        </authorList>
    </citation>
    <scope>NUCLEOTIDE SEQUENCE [LARGE SCALE GENOMIC DNA]</scope>
    <source>
        <strain evidence="1 2">A59</strain>
    </source>
</reference>
<dbReference type="PATRIC" id="fig|1705561.3.peg.5659"/>
<evidence type="ECO:0000313" key="1">
    <source>
        <dbReference type="EMBL" id="KOY13354.1"/>
    </source>
</evidence>
<dbReference type="Pfam" id="PF14091">
    <property type="entry name" value="DUF4269"/>
    <property type="match status" value="1"/>
</dbReference>
<sequence length="196" mass="22036">MLTTADVMAHLASGNERQQDAYEVLQSSGLLSILADYQPYLAGTVPIDIDIPGSDLDLLCEATDLGAFETLVHRQLGGMQGFRCNRGDGHADQCPYVTCCVDIGNWPVEIFAQSLPVRRQNAYIHMWVEWELLQLWGVAGHREIRKLKLEGLKTEPAFAAVLGLQGDPYEEMLHLAAMSKDELWQWARLRTSFQFE</sequence>
<organism evidence="1 2">
    <name type="scientific">Paenibacillus xylanivorans</name>
    <dbReference type="NCBI Taxonomy" id="1705561"/>
    <lineage>
        <taxon>Bacteria</taxon>
        <taxon>Bacillati</taxon>
        <taxon>Bacillota</taxon>
        <taxon>Bacilli</taxon>
        <taxon>Bacillales</taxon>
        <taxon>Paenibacillaceae</taxon>
        <taxon>Paenibacillus</taxon>
    </lineage>
</organism>
<dbReference type="AlphaFoldDB" id="A0A0N1IWG4"/>
<evidence type="ECO:0000313" key="2">
    <source>
        <dbReference type="Proteomes" id="UP000037688"/>
    </source>
</evidence>
<accession>A0A0N1IWG4</accession>
<name>A0A0N1IWG4_9BACL</name>
<keyword evidence="2" id="KW-1185">Reference proteome</keyword>
<dbReference type="Proteomes" id="UP000037688">
    <property type="component" value="Unassembled WGS sequence"/>
</dbReference>
<proteinExistence type="predicted"/>
<dbReference type="RefSeq" id="WP_053783701.1">
    <property type="nucleotide sequence ID" value="NZ_LITU01000081.1"/>
</dbReference>